<organism evidence="2 3">
    <name type="scientific">Intrasporangium chromatireducens Q5-1</name>
    <dbReference type="NCBI Taxonomy" id="584657"/>
    <lineage>
        <taxon>Bacteria</taxon>
        <taxon>Bacillati</taxon>
        <taxon>Actinomycetota</taxon>
        <taxon>Actinomycetes</taxon>
        <taxon>Micrococcales</taxon>
        <taxon>Intrasporangiaceae</taxon>
        <taxon>Intrasporangium</taxon>
    </lineage>
</organism>
<accession>W9GLB2</accession>
<protein>
    <submittedName>
        <fullName evidence="2">Uncharacterized protein</fullName>
    </submittedName>
</protein>
<gene>
    <name evidence="2" type="ORF">N864_14335</name>
</gene>
<reference evidence="3" key="1">
    <citation type="submission" date="2013-08" db="EMBL/GenBank/DDBJ databases">
        <title>Intrasporangium oryzae NRRL B-24470.</title>
        <authorList>
            <person name="Liu H."/>
            <person name="Wang G."/>
        </authorList>
    </citation>
    <scope>NUCLEOTIDE SEQUENCE [LARGE SCALE GENOMIC DNA]</scope>
    <source>
        <strain evidence="3">Q5-1</strain>
    </source>
</reference>
<keyword evidence="3" id="KW-1185">Reference proteome</keyword>
<name>W9GLB2_9MICO</name>
<evidence type="ECO:0000313" key="3">
    <source>
        <dbReference type="Proteomes" id="UP000019494"/>
    </source>
</evidence>
<dbReference type="Proteomes" id="UP000019494">
    <property type="component" value="Unassembled WGS sequence"/>
</dbReference>
<dbReference type="AlphaFoldDB" id="W9GLB2"/>
<dbReference type="EMBL" id="AWQS01000029">
    <property type="protein sequence ID" value="EWT06895.1"/>
    <property type="molecule type" value="Genomic_DNA"/>
</dbReference>
<evidence type="ECO:0000313" key="2">
    <source>
        <dbReference type="EMBL" id="EWT06895.1"/>
    </source>
</evidence>
<feature type="region of interest" description="Disordered" evidence="1">
    <location>
        <begin position="47"/>
        <end position="80"/>
    </location>
</feature>
<feature type="region of interest" description="Disordered" evidence="1">
    <location>
        <begin position="85"/>
        <end position="104"/>
    </location>
</feature>
<proteinExistence type="predicted"/>
<sequence>MVAMPSTGTADEAAERVALEEEFWDVVLSDEEWLRAEFDDVVCSIADATPPTAAPRPRKPLGWPQRATDDRPTAGQRPPRTVARLAVARQRGPPERPSRQSNPT</sequence>
<comment type="caution">
    <text evidence="2">The sequence shown here is derived from an EMBL/GenBank/DDBJ whole genome shotgun (WGS) entry which is preliminary data.</text>
</comment>
<evidence type="ECO:0000256" key="1">
    <source>
        <dbReference type="SAM" id="MobiDB-lite"/>
    </source>
</evidence>